<evidence type="ECO:0000256" key="2">
    <source>
        <dbReference type="SAM" id="SignalP"/>
    </source>
</evidence>
<accession>A0A9P0A454</accession>
<reference evidence="3" key="1">
    <citation type="submission" date="2021-12" db="EMBL/GenBank/DDBJ databases">
        <authorList>
            <person name="King R."/>
        </authorList>
    </citation>
    <scope>NUCLEOTIDE SEQUENCE</scope>
</reference>
<evidence type="ECO:0000256" key="1">
    <source>
        <dbReference type="SAM" id="MobiDB-lite"/>
    </source>
</evidence>
<sequence>MRLASLILPLVGLLVLAFIQPGTSLGYLSKLRFYKGILMLGKDRCVNRCKCKHGYFQDSAGDYQLASVAKRGIVPGKCMCMVSRSLRMYITQKFGAEAAKRYGRLNFFGRTRQGREELKRLAGEGKGITFLTYEQFNQMVANQNQQKTNAQQRQQTGGTAQNIMPQITVDEVQADGSTKQVEVELTPEEIQRVQGFWGDVMERKRKEKAAQTAKAA</sequence>
<keyword evidence="2" id="KW-0732">Signal</keyword>
<organism evidence="3 4">
    <name type="scientific">Bemisia tabaci</name>
    <name type="common">Sweetpotato whitefly</name>
    <name type="synonym">Aleurodes tabaci</name>
    <dbReference type="NCBI Taxonomy" id="7038"/>
    <lineage>
        <taxon>Eukaryota</taxon>
        <taxon>Metazoa</taxon>
        <taxon>Ecdysozoa</taxon>
        <taxon>Arthropoda</taxon>
        <taxon>Hexapoda</taxon>
        <taxon>Insecta</taxon>
        <taxon>Pterygota</taxon>
        <taxon>Neoptera</taxon>
        <taxon>Paraneoptera</taxon>
        <taxon>Hemiptera</taxon>
        <taxon>Sternorrhyncha</taxon>
        <taxon>Aleyrodoidea</taxon>
        <taxon>Aleyrodidae</taxon>
        <taxon>Aleyrodinae</taxon>
        <taxon>Bemisia</taxon>
    </lineage>
</organism>
<feature type="chain" id="PRO_5040358568" evidence="2">
    <location>
        <begin position="25"/>
        <end position="216"/>
    </location>
</feature>
<evidence type="ECO:0000313" key="3">
    <source>
        <dbReference type="EMBL" id="CAH0382828.1"/>
    </source>
</evidence>
<feature type="region of interest" description="Disordered" evidence="1">
    <location>
        <begin position="144"/>
        <end position="164"/>
    </location>
</feature>
<feature type="compositionally biased region" description="Low complexity" evidence="1">
    <location>
        <begin position="144"/>
        <end position="162"/>
    </location>
</feature>
<feature type="signal peptide" evidence="2">
    <location>
        <begin position="1"/>
        <end position="24"/>
    </location>
</feature>
<dbReference type="Proteomes" id="UP001152759">
    <property type="component" value="Chromosome 10"/>
</dbReference>
<dbReference type="EMBL" id="OU963871">
    <property type="protein sequence ID" value="CAH0382828.1"/>
    <property type="molecule type" value="Genomic_DNA"/>
</dbReference>
<keyword evidence="4" id="KW-1185">Reference proteome</keyword>
<proteinExistence type="predicted"/>
<protein>
    <submittedName>
        <fullName evidence="3">Uncharacterized protein</fullName>
    </submittedName>
</protein>
<dbReference type="AlphaFoldDB" id="A0A9P0A454"/>
<name>A0A9P0A454_BEMTA</name>
<gene>
    <name evidence="3" type="ORF">BEMITA_LOCUS2326</name>
</gene>
<evidence type="ECO:0000313" key="4">
    <source>
        <dbReference type="Proteomes" id="UP001152759"/>
    </source>
</evidence>